<dbReference type="Proteomes" id="UP000067422">
    <property type="component" value="Chromosome 1"/>
</dbReference>
<evidence type="ECO:0000313" key="1">
    <source>
        <dbReference type="EMBL" id="AMF98296.1"/>
    </source>
</evidence>
<gene>
    <name evidence="1" type="ORF">AL538_11520</name>
</gene>
<evidence type="ECO:0000313" key="2">
    <source>
        <dbReference type="Proteomes" id="UP000067422"/>
    </source>
</evidence>
<sequence>MLCLLLIVINIGTNSDNQNVAAAHKLLEMSCLRKVQQGSIQIDKKCECIDPIRQDKGIKTLSL</sequence>
<accession>A0ABM5XY90</accession>
<organism evidence="1 2">
    <name type="scientific">Vibrio harveyi</name>
    <name type="common">Beneckea harveyi</name>
    <dbReference type="NCBI Taxonomy" id="669"/>
    <lineage>
        <taxon>Bacteria</taxon>
        <taxon>Pseudomonadati</taxon>
        <taxon>Pseudomonadota</taxon>
        <taxon>Gammaproteobacteria</taxon>
        <taxon>Vibrionales</taxon>
        <taxon>Vibrionaceae</taxon>
        <taxon>Vibrio</taxon>
    </lineage>
</organism>
<reference evidence="1" key="1">
    <citation type="submission" date="2018-01" db="EMBL/GenBank/DDBJ databases">
        <title>FDA dAtabase for Regulatory Grade micrObial Sequences (FDA-ARGOS): Supporting development and validation of Infectious Disease Dx tests.</title>
        <authorList>
            <person name="Hoffmann M."/>
            <person name="Allard M."/>
            <person name="Evans P."/>
            <person name="Brown E."/>
            <person name="Tallon L."/>
            <person name="Sadzewicz L."/>
            <person name="Sengamalay N."/>
            <person name="Ott S."/>
            <person name="Godinez A."/>
            <person name="Nagaraj S."/>
            <person name="Vyas G."/>
            <person name="Aluvathingal J."/>
            <person name="Nadendla S."/>
            <person name="Geyer C."/>
            <person name="Sichtig H."/>
        </authorList>
    </citation>
    <scope>NUCLEOTIDE SEQUENCE</scope>
    <source>
        <strain evidence="1">FDAARGOS_107</strain>
    </source>
</reference>
<keyword evidence="2" id="KW-1185">Reference proteome</keyword>
<dbReference type="EMBL" id="CP014038">
    <property type="protein sequence ID" value="AMF98296.1"/>
    <property type="molecule type" value="Genomic_DNA"/>
</dbReference>
<protein>
    <submittedName>
        <fullName evidence="1">Uncharacterized protein</fullName>
    </submittedName>
</protein>
<name>A0ABM5XY90_VIBHA</name>
<proteinExistence type="predicted"/>